<name>A0ABR3L9T1_9TELE</name>
<evidence type="ECO:0000256" key="1">
    <source>
        <dbReference type="SAM" id="MobiDB-lite"/>
    </source>
</evidence>
<accession>A0ABR3L9T1</accession>
<evidence type="ECO:0000313" key="3">
    <source>
        <dbReference type="Proteomes" id="UP001558613"/>
    </source>
</evidence>
<keyword evidence="3" id="KW-1185">Reference proteome</keyword>
<sequence length="73" mass="8298">MKRVKRQRCSRHMEMMNTPDSETAEEDGEKLKGSRSGQAAMAMRQRRSASIKNSLTSRPKNQPNSPQNPISPR</sequence>
<organism evidence="2 3">
    <name type="scientific">Cirrhinus molitorella</name>
    <name type="common">mud carp</name>
    <dbReference type="NCBI Taxonomy" id="172907"/>
    <lineage>
        <taxon>Eukaryota</taxon>
        <taxon>Metazoa</taxon>
        <taxon>Chordata</taxon>
        <taxon>Craniata</taxon>
        <taxon>Vertebrata</taxon>
        <taxon>Euteleostomi</taxon>
        <taxon>Actinopterygii</taxon>
        <taxon>Neopterygii</taxon>
        <taxon>Teleostei</taxon>
        <taxon>Ostariophysi</taxon>
        <taxon>Cypriniformes</taxon>
        <taxon>Cyprinidae</taxon>
        <taxon>Labeoninae</taxon>
        <taxon>Labeonini</taxon>
        <taxon>Cirrhinus</taxon>
    </lineage>
</organism>
<feature type="compositionally biased region" description="Basic residues" evidence="1">
    <location>
        <begin position="1"/>
        <end position="10"/>
    </location>
</feature>
<proteinExistence type="predicted"/>
<gene>
    <name evidence="2" type="ORF">QQF64_021777</name>
</gene>
<dbReference type="Proteomes" id="UP001558613">
    <property type="component" value="Unassembled WGS sequence"/>
</dbReference>
<feature type="compositionally biased region" description="Low complexity" evidence="1">
    <location>
        <begin position="57"/>
        <end position="73"/>
    </location>
</feature>
<comment type="caution">
    <text evidence="2">The sequence shown here is derived from an EMBL/GenBank/DDBJ whole genome shotgun (WGS) entry which is preliminary data.</text>
</comment>
<reference evidence="2 3" key="1">
    <citation type="submission" date="2023-09" db="EMBL/GenBank/DDBJ databases">
        <authorList>
            <person name="Wang M."/>
        </authorList>
    </citation>
    <scope>NUCLEOTIDE SEQUENCE [LARGE SCALE GENOMIC DNA]</scope>
    <source>
        <strain evidence="2">GT-2023</strain>
        <tissue evidence="2">Liver</tissue>
    </source>
</reference>
<evidence type="ECO:0000313" key="2">
    <source>
        <dbReference type="EMBL" id="KAL1248459.1"/>
    </source>
</evidence>
<feature type="region of interest" description="Disordered" evidence="1">
    <location>
        <begin position="1"/>
        <end position="73"/>
    </location>
</feature>
<dbReference type="EMBL" id="JAYMGO010000024">
    <property type="protein sequence ID" value="KAL1248459.1"/>
    <property type="molecule type" value="Genomic_DNA"/>
</dbReference>
<protein>
    <submittedName>
        <fullName evidence="2">Uncharacterized protein</fullName>
    </submittedName>
</protein>